<dbReference type="InterPro" id="IPR035649">
    <property type="entry name" value="EFG_V"/>
</dbReference>
<dbReference type="PROSITE" id="PS51722">
    <property type="entry name" value="G_TR_2"/>
    <property type="match status" value="1"/>
</dbReference>
<dbReference type="PRINTS" id="PR00315">
    <property type="entry name" value="ELONGATNFCT"/>
</dbReference>
<dbReference type="NCBIfam" id="TIGR00484">
    <property type="entry name" value="EF-G"/>
    <property type="match status" value="1"/>
</dbReference>
<dbReference type="InterPro" id="IPR027417">
    <property type="entry name" value="P-loop_NTPase"/>
</dbReference>
<dbReference type="SMART" id="SM00838">
    <property type="entry name" value="EFG_C"/>
    <property type="match status" value="1"/>
</dbReference>
<evidence type="ECO:0000259" key="8">
    <source>
        <dbReference type="PROSITE" id="PS51722"/>
    </source>
</evidence>
<dbReference type="InterPro" id="IPR009022">
    <property type="entry name" value="EFG_III"/>
</dbReference>
<dbReference type="HAMAP" id="MF_00054_B">
    <property type="entry name" value="EF_G_EF_2_B"/>
    <property type="match status" value="1"/>
</dbReference>
<dbReference type="Pfam" id="PF03764">
    <property type="entry name" value="EFG_IV"/>
    <property type="match status" value="1"/>
</dbReference>
<dbReference type="Pfam" id="PF14492">
    <property type="entry name" value="EFG_III"/>
    <property type="match status" value="1"/>
</dbReference>
<dbReference type="EnsemblBacteria" id="ACZ19419">
    <property type="protein sequence ID" value="ACZ19419"/>
    <property type="gene ID" value="Taci_1187"/>
</dbReference>
<dbReference type="GO" id="GO:0003746">
    <property type="term" value="F:translation elongation factor activity"/>
    <property type="evidence" value="ECO:0007669"/>
    <property type="project" value="UniProtKB-UniRule"/>
</dbReference>
<comment type="function">
    <text evidence="6">Catalyzes the GTP-dependent ribosomal translocation step during translation elongation. During this step, the ribosome changes from the pre-translocational (PRE) to the post-translocational (POST) state as the newly formed A-site-bound peptidyl-tRNA and P-site-bound deacylated tRNA move to the P and E sites, respectively. Catalyzes the coordinated movement of the two tRNA molecules, the mRNA and conformational changes in the ribosome.</text>
</comment>
<keyword evidence="5 6" id="KW-0342">GTP-binding</keyword>
<name>D1B5X8_THEAS</name>
<dbReference type="SUPFAM" id="SSF54211">
    <property type="entry name" value="Ribosomal protein S5 domain 2-like"/>
    <property type="match status" value="1"/>
</dbReference>
<dbReference type="InterPro" id="IPR031157">
    <property type="entry name" value="G_TR_CS"/>
</dbReference>
<dbReference type="Pfam" id="PF00009">
    <property type="entry name" value="GTP_EFTU"/>
    <property type="match status" value="1"/>
</dbReference>
<dbReference type="InterPro" id="IPR020568">
    <property type="entry name" value="Ribosomal_Su5_D2-typ_SF"/>
</dbReference>
<keyword evidence="3 6" id="KW-0251">Elongation factor</keyword>
<dbReference type="CDD" id="cd04088">
    <property type="entry name" value="EFG_mtEFG_II"/>
    <property type="match status" value="1"/>
</dbReference>
<dbReference type="AlphaFoldDB" id="D1B5X8"/>
<dbReference type="NCBIfam" id="NF009379">
    <property type="entry name" value="PRK12740.1-3"/>
    <property type="match status" value="1"/>
</dbReference>
<dbReference type="eggNOG" id="COG0480">
    <property type="taxonomic scope" value="Bacteria"/>
</dbReference>
<dbReference type="STRING" id="525903.Taci_1187"/>
<evidence type="ECO:0000256" key="2">
    <source>
        <dbReference type="ARBA" id="ARBA00022741"/>
    </source>
</evidence>
<comment type="subcellular location">
    <subcellularLocation>
        <location evidence="6">Cytoplasm</location>
    </subcellularLocation>
</comment>
<dbReference type="PROSITE" id="PS00301">
    <property type="entry name" value="G_TR_1"/>
    <property type="match status" value="1"/>
</dbReference>
<gene>
    <name evidence="6" type="primary">fusA</name>
    <name evidence="9" type="ordered locus">Taci_1187</name>
</gene>
<dbReference type="EMBL" id="CP001818">
    <property type="protein sequence ID" value="ACZ19419.1"/>
    <property type="molecule type" value="Genomic_DNA"/>
</dbReference>
<keyword evidence="2 6" id="KW-0547">Nucleotide-binding</keyword>
<dbReference type="Proteomes" id="UP000002030">
    <property type="component" value="Chromosome"/>
</dbReference>
<dbReference type="InterPro" id="IPR005517">
    <property type="entry name" value="Transl_elong_EFG/EF2_IV"/>
</dbReference>
<proteinExistence type="inferred from homology"/>
<dbReference type="GO" id="GO:0005525">
    <property type="term" value="F:GTP binding"/>
    <property type="evidence" value="ECO:0007669"/>
    <property type="project" value="UniProtKB-UniRule"/>
</dbReference>
<dbReference type="Pfam" id="PF00679">
    <property type="entry name" value="EFG_C"/>
    <property type="match status" value="1"/>
</dbReference>
<dbReference type="InterPro" id="IPR004540">
    <property type="entry name" value="Transl_elong_EFG/EF2"/>
</dbReference>
<dbReference type="SUPFAM" id="SSF54980">
    <property type="entry name" value="EF-G C-terminal domain-like"/>
    <property type="match status" value="2"/>
</dbReference>
<feature type="binding site" evidence="6">
    <location>
        <begin position="81"/>
        <end position="85"/>
    </location>
    <ligand>
        <name>GTP</name>
        <dbReference type="ChEBI" id="CHEBI:37565"/>
    </ligand>
</feature>
<dbReference type="NCBIfam" id="NF009381">
    <property type="entry name" value="PRK12740.1-5"/>
    <property type="match status" value="1"/>
</dbReference>
<keyword evidence="6" id="KW-0963">Cytoplasm</keyword>
<dbReference type="PANTHER" id="PTHR43261:SF1">
    <property type="entry name" value="RIBOSOME-RELEASING FACTOR 2, MITOCHONDRIAL"/>
    <property type="match status" value="1"/>
</dbReference>
<dbReference type="CDD" id="cd01886">
    <property type="entry name" value="EF-G"/>
    <property type="match status" value="1"/>
</dbReference>
<dbReference type="GO" id="GO:0005737">
    <property type="term" value="C:cytoplasm"/>
    <property type="evidence" value="ECO:0007669"/>
    <property type="project" value="UniProtKB-SubCell"/>
</dbReference>
<reference evidence="9 10" key="1">
    <citation type="journal article" date="2009" name="Stand. Genomic Sci.">
        <title>Complete genome sequence of Thermanaerovibrio acidaminovorans type strain (Su883).</title>
        <authorList>
            <person name="Chovatia M."/>
            <person name="Sikorski J."/>
            <person name="Schroder M."/>
            <person name="Lapidus A."/>
            <person name="Nolan M."/>
            <person name="Tice H."/>
            <person name="Glavina Del Rio T."/>
            <person name="Copeland A."/>
            <person name="Cheng J.F."/>
            <person name="Lucas S."/>
            <person name="Chen F."/>
            <person name="Bruce D."/>
            <person name="Goodwin L."/>
            <person name="Pitluck S."/>
            <person name="Ivanova N."/>
            <person name="Mavromatis K."/>
            <person name="Ovchinnikova G."/>
            <person name="Pati A."/>
            <person name="Chen A."/>
            <person name="Palaniappan K."/>
            <person name="Land M."/>
            <person name="Hauser L."/>
            <person name="Chang Y.J."/>
            <person name="Jeffries C.D."/>
            <person name="Chain P."/>
            <person name="Saunders E."/>
            <person name="Detter J.C."/>
            <person name="Brettin T."/>
            <person name="Rohde M."/>
            <person name="Goker M."/>
            <person name="Spring S."/>
            <person name="Bristow J."/>
            <person name="Markowitz V."/>
            <person name="Hugenholtz P."/>
            <person name="Kyrpides N.C."/>
            <person name="Klenk H.P."/>
            <person name="Eisen J.A."/>
        </authorList>
    </citation>
    <scope>NUCLEOTIDE SEQUENCE [LARGE SCALE GENOMIC DNA]</scope>
    <source>
        <strain evidence="10">ATCC 49978 / DSM 6589 / Su883</strain>
    </source>
</reference>
<dbReference type="InterPro" id="IPR000640">
    <property type="entry name" value="EFG_V-like"/>
</dbReference>
<evidence type="ECO:0000256" key="1">
    <source>
        <dbReference type="ARBA" id="ARBA00005870"/>
    </source>
</evidence>
<dbReference type="GO" id="GO:0032790">
    <property type="term" value="P:ribosome disassembly"/>
    <property type="evidence" value="ECO:0007669"/>
    <property type="project" value="TreeGrafter"/>
</dbReference>
<dbReference type="FunFam" id="3.40.50.300:FF:000029">
    <property type="entry name" value="Elongation factor G"/>
    <property type="match status" value="1"/>
</dbReference>
<keyword evidence="10" id="KW-1185">Reference proteome</keyword>
<dbReference type="Gene3D" id="3.30.70.240">
    <property type="match status" value="1"/>
</dbReference>
<evidence type="ECO:0000313" key="10">
    <source>
        <dbReference type="Proteomes" id="UP000002030"/>
    </source>
</evidence>
<dbReference type="FunFam" id="3.30.230.10:FF:000003">
    <property type="entry name" value="Elongation factor G"/>
    <property type="match status" value="1"/>
</dbReference>
<dbReference type="InterPro" id="IPR053905">
    <property type="entry name" value="EF-G-like_DII"/>
</dbReference>
<dbReference type="GO" id="GO:0003924">
    <property type="term" value="F:GTPase activity"/>
    <property type="evidence" value="ECO:0007669"/>
    <property type="project" value="InterPro"/>
</dbReference>
<evidence type="ECO:0000256" key="6">
    <source>
        <dbReference type="HAMAP-Rule" id="MF_00054"/>
    </source>
</evidence>
<dbReference type="Gene3D" id="3.40.50.300">
    <property type="entry name" value="P-loop containing nucleotide triphosphate hydrolases"/>
    <property type="match status" value="1"/>
</dbReference>
<dbReference type="FunFam" id="3.30.70.240:FF:000001">
    <property type="entry name" value="Elongation factor G"/>
    <property type="match status" value="1"/>
</dbReference>
<dbReference type="PANTHER" id="PTHR43261">
    <property type="entry name" value="TRANSLATION ELONGATION FACTOR G-RELATED"/>
    <property type="match status" value="1"/>
</dbReference>
<feature type="binding site" evidence="6">
    <location>
        <begin position="17"/>
        <end position="24"/>
    </location>
    <ligand>
        <name>GTP</name>
        <dbReference type="ChEBI" id="CHEBI:37565"/>
    </ligand>
</feature>
<dbReference type="InterPro" id="IPR047872">
    <property type="entry name" value="EFG_IV"/>
</dbReference>
<evidence type="ECO:0000256" key="5">
    <source>
        <dbReference type="ARBA" id="ARBA00023134"/>
    </source>
</evidence>
<dbReference type="KEGG" id="tai:Taci_1187"/>
<dbReference type="SMART" id="SM00889">
    <property type="entry name" value="EFG_IV"/>
    <property type="match status" value="1"/>
</dbReference>
<dbReference type="SUPFAM" id="SSF52540">
    <property type="entry name" value="P-loop containing nucleoside triphosphate hydrolases"/>
    <property type="match status" value="1"/>
</dbReference>
<dbReference type="CDD" id="cd03713">
    <property type="entry name" value="EFG_mtEFG_C"/>
    <property type="match status" value="1"/>
</dbReference>
<dbReference type="InterPro" id="IPR041095">
    <property type="entry name" value="EFG_II"/>
</dbReference>
<dbReference type="Gene3D" id="3.30.230.10">
    <property type="match status" value="1"/>
</dbReference>
<dbReference type="RefSeq" id="WP_012869931.1">
    <property type="nucleotide sequence ID" value="NC_013522.1"/>
</dbReference>
<organism evidence="9 10">
    <name type="scientific">Thermanaerovibrio acidaminovorans (strain ATCC 49978 / DSM 6589 / Su883)</name>
    <name type="common">Selenomonas acidaminovorans</name>
    <dbReference type="NCBI Taxonomy" id="525903"/>
    <lineage>
        <taxon>Bacteria</taxon>
        <taxon>Thermotogati</taxon>
        <taxon>Synergistota</taxon>
        <taxon>Synergistia</taxon>
        <taxon>Synergistales</taxon>
        <taxon>Synergistaceae</taxon>
        <taxon>Thermanaerovibrio</taxon>
    </lineage>
</organism>
<dbReference type="CDD" id="cd16262">
    <property type="entry name" value="EFG_III"/>
    <property type="match status" value="1"/>
</dbReference>
<feature type="domain" description="Tr-type G" evidence="8">
    <location>
        <begin position="8"/>
        <end position="282"/>
    </location>
</feature>
<feature type="binding site" evidence="6">
    <location>
        <begin position="135"/>
        <end position="138"/>
    </location>
    <ligand>
        <name>GTP</name>
        <dbReference type="ChEBI" id="CHEBI:37565"/>
    </ligand>
</feature>
<dbReference type="NCBIfam" id="TIGR00231">
    <property type="entry name" value="small_GTP"/>
    <property type="match status" value="1"/>
</dbReference>
<sequence length="688" mass="75872">MVTATNLQSIRNIGIAAHIDAGKTTTSERILFYTGRKHKIGEVHEGAATMDWMEQERERGITITSAATTCQWRDCTINLIDTPGHVDFTVEVERSMRVLDGAVAVFCAVGGVEPQSETVWRQADKYRVPRIAFVNKMDRVGADFHAVVSQMKERLGARPVPIQMPIGVEDGFVGVVDLVEFKAAIYDDELGTEYRKVEVPAELLEEAKMARDAMLEELADFDERIMNAYLEGQPIEESWIREALRANTIALNIVPVLCGSAFKNKGVQLLLDAVVDYLPSPVDIPPCEGINPDTGEPVLVKASEEEPFVALAFKIMVDPYVGRLAFCRIYSGKLDGGSSIYNSNTRRRERVGRILRMHANKREELDSASAGMIVAIPGLKQVRTGDTLCVEDRPVVLESLEFPEPVISLAVEPASKADQIKLAKGLEALSEEDPTFRVRVDEETGQTIIQGMGELHLEIIVDRLKREFGVDVKVGRPQVAYREAIRKPARAQGRFVRQSGGRGQYGDVVLEIEPLEGHKGYEFVDKIVGGVVPKEYIPAAQKGVEEAMNNGILGGYPVIGVRVSIVDGSYHEVDSSEMAFKIAGSMAFKEAMKNADPVLMEPIFSVEVVTPEEYMGDVIGDLSSRRGKVEGMGERGNARVVKAFVPLAEMFGYATDLRSKTSGRASYTMVFSHYEEVPREVAEKILKG</sequence>
<dbReference type="InterPro" id="IPR035647">
    <property type="entry name" value="EFG_III/V"/>
</dbReference>
<evidence type="ECO:0000313" key="9">
    <source>
        <dbReference type="EMBL" id="ACZ19419.1"/>
    </source>
</evidence>
<dbReference type="InterPro" id="IPR014721">
    <property type="entry name" value="Ribsml_uS5_D2-typ_fold_subgr"/>
</dbReference>
<dbReference type="Gene3D" id="3.30.70.870">
    <property type="entry name" value="Elongation Factor G (Translational Gtpase), domain 3"/>
    <property type="match status" value="1"/>
</dbReference>
<dbReference type="Pfam" id="PF22042">
    <property type="entry name" value="EF-G_D2"/>
    <property type="match status" value="1"/>
</dbReference>
<dbReference type="OrthoDB" id="9804431at2"/>
<dbReference type="HOGENOM" id="CLU_002794_4_1_0"/>
<comment type="similarity">
    <text evidence="1 6">Belongs to the TRAFAC class translation factor GTPase superfamily. Classic translation factor GTPase family. EF-G/EF-2 subfamily.</text>
</comment>
<dbReference type="InterPro" id="IPR000795">
    <property type="entry name" value="T_Tr_GTP-bd_dom"/>
</dbReference>
<dbReference type="NCBIfam" id="NF009891">
    <property type="entry name" value="PRK13351.1-1"/>
    <property type="match status" value="1"/>
</dbReference>
<dbReference type="FunFam" id="2.40.30.10:FF:000006">
    <property type="entry name" value="Elongation factor G"/>
    <property type="match status" value="1"/>
</dbReference>
<dbReference type="FunFam" id="3.30.70.870:FF:000001">
    <property type="entry name" value="Elongation factor G"/>
    <property type="match status" value="1"/>
</dbReference>
<dbReference type="Gene3D" id="2.40.30.10">
    <property type="entry name" value="Translation factors"/>
    <property type="match status" value="1"/>
</dbReference>
<protein>
    <recommendedName>
        <fullName evidence="6 7">Elongation factor G</fullName>
        <shortName evidence="6">EF-G</shortName>
    </recommendedName>
</protein>
<dbReference type="CDD" id="cd01434">
    <property type="entry name" value="EFG_mtEFG1_IV"/>
    <property type="match status" value="1"/>
</dbReference>
<dbReference type="InterPro" id="IPR005225">
    <property type="entry name" value="Small_GTP-bd"/>
</dbReference>
<dbReference type="InterPro" id="IPR009000">
    <property type="entry name" value="Transl_B-barrel_sf"/>
</dbReference>
<evidence type="ECO:0000256" key="4">
    <source>
        <dbReference type="ARBA" id="ARBA00022917"/>
    </source>
</evidence>
<keyword evidence="4 6" id="KW-0648">Protein biosynthesis</keyword>
<dbReference type="PATRIC" id="fig|525903.6.peg.1187"/>
<evidence type="ECO:0000256" key="7">
    <source>
        <dbReference type="NCBIfam" id="TIGR00484"/>
    </source>
</evidence>
<accession>D1B5X8</accession>
<evidence type="ECO:0000256" key="3">
    <source>
        <dbReference type="ARBA" id="ARBA00022768"/>
    </source>
</evidence>
<dbReference type="SUPFAM" id="SSF50447">
    <property type="entry name" value="Translation proteins"/>
    <property type="match status" value="1"/>
</dbReference>